<evidence type="ECO:0000313" key="1">
    <source>
        <dbReference type="EMBL" id="MBB5753601.1"/>
    </source>
</evidence>
<protein>
    <submittedName>
        <fullName evidence="1">Uncharacterized protein</fullName>
    </submittedName>
</protein>
<evidence type="ECO:0000313" key="2">
    <source>
        <dbReference type="Proteomes" id="UP000523821"/>
    </source>
</evidence>
<proteinExistence type="predicted"/>
<reference evidence="1 2" key="1">
    <citation type="submission" date="2020-08" db="EMBL/GenBank/DDBJ databases">
        <title>Genomic Encyclopedia of Type Strains, Phase IV (KMG-IV): sequencing the most valuable type-strain genomes for metagenomic binning, comparative biology and taxonomic classification.</title>
        <authorList>
            <person name="Goeker M."/>
        </authorList>
    </citation>
    <scope>NUCLEOTIDE SEQUENCE [LARGE SCALE GENOMIC DNA]</scope>
    <source>
        <strain evidence="1 2">DSM 16268</strain>
    </source>
</reference>
<organism evidence="1 2">
    <name type="scientific">Prosthecomicrobium pneumaticum</name>
    <dbReference type="NCBI Taxonomy" id="81895"/>
    <lineage>
        <taxon>Bacteria</taxon>
        <taxon>Pseudomonadati</taxon>
        <taxon>Pseudomonadota</taxon>
        <taxon>Alphaproteobacteria</taxon>
        <taxon>Hyphomicrobiales</taxon>
        <taxon>Kaistiaceae</taxon>
        <taxon>Prosthecomicrobium</taxon>
    </lineage>
</organism>
<dbReference type="AlphaFoldDB" id="A0A7W9FMY4"/>
<dbReference type="RefSeq" id="WP_183856589.1">
    <property type="nucleotide sequence ID" value="NZ_JACHOO010000005.1"/>
</dbReference>
<accession>A0A7W9FMY4</accession>
<dbReference type="EMBL" id="JACHOO010000005">
    <property type="protein sequence ID" value="MBB5753601.1"/>
    <property type="molecule type" value="Genomic_DNA"/>
</dbReference>
<dbReference type="Proteomes" id="UP000523821">
    <property type="component" value="Unassembled WGS sequence"/>
</dbReference>
<keyword evidence="2" id="KW-1185">Reference proteome</keyword>
<sequence length="75" mass="8049">MGSVTIEGVSEALVEEVDRLPADSRALVEKELHAALEQALRRINRGPRAVRIAAMTPSGVVQTDAVTLLGEDRGR</sequence>
<gene>
    <name evidence="1" type="ORF">GGQ63_002671</name>
</gene>
<comment type="caution">
    <text evidence="1">The sequence shown here is derived from an EMBL/GenBank/DDBJ whole genome shotgun (WGS) entry which is preliminary data.</text>
</comment>
<name>A0A7W9FMY4_9HYPH</name>